<dbReference type="GO" id="GO:0006303">
    <property type="term" value="P:double-strand break repair via nonhomologous end joining"/>
    <property type="evidence" value="ECO:0007669"/>
    <property type="project" value="InterPro"/>
</dbReference>
<evidence type="ECO:0000256" key="2">
    <source>
        <dbReference type="ARBA" id="ARBA00022737"/>
    </source>
</evidence>
<evidence type="ECO:0000256" key="5">
    <source>
        <dbReference type="ARBA" id="ARBA00023242"/>
    </source>
</evidence>
<evidence type="ECO:0000256" key="6">
    <source>
        <dbReference type="SAM" id="MobiDB-lite"/>
    </source>
</evidence>
<dbReference type="SUPFAM" id="SSF49785">
    <property type="entry name" value="Galactose-binding domain-like"/>
    <property type="match status" value="1"/>
</dbReference>
<dbReference type="GO" id="GO:0005634">
    <property type="term" value="C:nucleus"/>
    <property type="evidence" value="ECO:0007669"/>
    <property type="project" value="UniProtKB-SubCell"/>
</dbReference>
<dbReference type="EMBL" id="GBXI01006556">
    <property type="protein sequence ID" value="JAD07736.1"/>
    <property type="molecule type" value="Transcribed_RNA"/>
</dbReference>
<keyword evidence="4" id="KW-0234">DNA repair</keyword>
<dbReference type="EMBL" id="GBXI01013893">
    <property type="protein sequence ID" value="JAD00399.1"/>
    <property type="molecule type" value="Transcribed_RNA"/>
</dbReference>
<dbReference type="PROSITE" id="PS50172">
    <property type="entry name" value="BRCT"/>
    <property type="match status" value="1"/>
</dbReference>
<keyword evidence="3" id="KW-0227">DNA damage</keyword>
<dbReference type="InterPro" id="IPR001357">
    <property type="entry name" value="BRCT_dom"/>
</dbReference>
<feature type="compositionally biased region" description="Polar residues" evidence="6">
    <location>
        <begin position="199"/>
        <end position="209"/>
    </location>
</feature>
<dbReference type="CDD" id="cd17725">
    <property type="entry name" value="BRCT_XRCC1_rpt1"/>
    <property type="match status" value="1"/>
</dbReference>
<sequence>MTLIESKNSTNVNRVRCFNKDALVPTATAEKWQFIKVICSQPFNKHVQYGLSFIKIHVDDNQNKKMASDKPNIQFNTNNVAITTEQLNTSQLGKFRLREESPESESENSTSLFKRWKSTEMNADLRKSPIERKNVKRTEEPANNKEGPFCLDRNRKELGFGSEDTSGDEKISMKRQRLLKAIEIEHQKQQNKTEISKVPTDNNKNITSSEKAKKKHENYEEKAMKKHKNISDGVVKTHNDKPKIFRPFNELLKGTVLVISGIQNPDRADIRDKALLMGAKYRADWGTGCTHLICAFKNTPKYNQVRGKGKIVTRAWIEDCYKQKKCLPWRRFALDSTDLNKPDSEDEVLDESLKPIESSATKIKSKDLALKVSIHPSNSSIDDAVSSGSDTDDDIQRVLQSNIANEAKRSCERGDFDVSTEEEDFLNVKTKSVQNAKLK</sequence>
<dbReference type="AlphaFoldDB" id="A0A0A1WMY6"/>
<dbReference type="Pfam" id="PF01834">
    <property type="entry name" value="XRCC1_N"/>
    <property type="match status" value="1"/>
</dbReference>
<feature type="region of interest" description="Disordered" evidence="6">
    <location>
        <begin position="190"/>
        <end position="217"/>
    </location>
</feature>
<evidence type="ECO:0000259" key="7">
    <source>
        <dbReference type="PROSITE" id="PS50172"/>
    </source>
</evidence>
<dbReference type="Pfam" id="PF00533">
    <property type="entry name" value="BRCT"/>
    <property type="match status" value="1"/>
</dbReference>
<gene>
    <name evidence="8" type="primary">Xrcc1_1</name>
    <name evidence="9" type="synonym">Xrcc1_0</name>
    <name evidence="9" type="ORF">g.5579</name>
    <name evidence="8" type="ORF">g.5581</name>
</gene>
<reference evidence="8" key="1">
    <citation type="submission" date="2014-11" db="EMBL/GenBank/DDBJ databases">
        <authorList>
            <person name="Geib S."/>
        </authorList>
    </citation>
    <scope>NUCLEOTIDE SEQUENCE</scope>
</reference>
<dbReference type="Gene3D" id="3.40.50.10190">
    <property type="entry name" value="BRCT domain"/>
    <property type="match status" value="1"/>
</dbReference>
<dbReference type="PANTHER" id="PTHR11370">
    <property type="entry name" value="DNA-REPAIR PROTEIN XRCC1"/>
    <property type="match status" value="1"/>
</dbReference>
<protein>
    <submittedName>
        <fullName evidence="8">DNA repair protein XRCC1</fullName>
    </submittedName>
</protein>
<evidence type="ECO:0000313" key="9">
    <source>
        <dbReference type="EMBL" id="JAD07736.1"/>
    </source>
</evidence>
<comment type="subcellular location">
    <subcellularLocation>
        <location evidence="1">Nucleus</location>
    </subcellularLocation>
</comment>
<dbReference type="SMART" id="SM00292">
    <property type="entry name" value="BRCT"/>
    <property type="match status" value="1"/>
</dbReference>
<keyword evidence="2" id="KW-0677">Repeat</keyword>
<dbReference type="GO" id="GO:0000012">
    <property type="term" value="P:single strand break repair"/>
    <property type="evidence" value="ECO:0007669"/>
    <property type="project" value="InterPro"/>
</dbReference>
<proteinExistence type="predicted"/>
<dbReference type="GO" id="GO:0003684">
    <property type="term" value="F:damaged DNA binding"/>
    <property type="evidence" value="ECO:0007669"/>
    <property type="project" value="InterPro"/>
</dbReference>
<dbReference type="GO" id="GO:0006284">
    <property type="term" value="P:base-excision repair"/>
    <property type="evidence" value="ECO:0007669"/>
    <property type="project" value="InterPro"/>
</dbReference>
<dbReference type="Gene3D" id="2.60.120.260">
    <property type="entry name" value="Galactose-binding domain-like"/>
    <property type="match status" value="1"/>
</dbReference>
<evidence type="ECO:0000313" key="8">
    <source>
        <dbReference type="EMBL" id="JAD00399.1"/>
    </source>
</evidence>
<dbReference type="SUPFAM" id="SSF52113">
    <property type="entry name" value="BRCT domain"/>
    <property type="match status" value="1"/>
</dbReference>
<dbReference type="InterPro" id="IPR036420">
    <property type="entry name" value="BRCT_dom_sf"/>
</dbReference>
<evidence type="ECO:0000256" key="4">
    <source>
        <dbReference type="ARBA" id="ARBA00023204"/>
    </source>
</evidence>
<dbReference type="InterPro" id="IPR008979">
    <property type="entry name" value="Galactose-bd-like_sf"/>
</dbReference>
<reference evidence="8" key="2">
    <citation type="journal article" date="2015" name="Gigascience">
        <title>Reconstructing a comprehensive transcriptome assembly of a white-pupal translocated strain of the pest fruit fly Bactrocera cucurbitae.</title>
        <authorList>
            <person name="Sim S.B."/>
            <person name="Calla B."/>
            <person name="Hall B."/>
            <person name="DeRego T."/>
            <person name="Geib S.M."/>
        </authorList>
    </citation>
    <scope>NUCLEOTIDE SEQUENCE</scope>
</reference>
<feature type="domain" description="BRCT" evidence="7">
    <location>
        <begin position="247"/>
        <end position="334"/>
    </location>
</feature>
<organism evidence="8">
    <name type="scientific">Zeugodacus cucurbitae</name>
    <name type="common">Melon fruit fly</name>
    <name type="synonym">Bactrocera cucurbitae</name>
    <dbReference type="NCBI Taxonomy" id="28588"/>
    <lineage>
        <taxon>Eukaryota</taxon>
        <taxon>Metazoa</taxon>
        <taxon>Ecdysozoa</taxon>
        <taxon>Arthropoda</taxon>
        <taxon>Hexapoda</taxon>
        <taxon>Insecta</taxon>
        <taxon>Pterygota</taxon>
        <taxon>Neoptera</taxon>
        <taxon>Endopterygota</taxon>
        <taxon>Diptera</taxon>
        <taxon>Brachycera</taxon>
        <taxon>Muscomorpha</taxon>
        <taxon>Tephritoidea</taxon>
        <taxon>Tephritidae</taxon>
        <taxon>Zeugodacus</taxon>
        <taxon>Zeugodacus</taxon>
    </lineage>
</organism>
<keyword evidence="5" id="KW-0539">Nucleus</keyword>
<evidence type="ECO:0000256" key="1">
    <source>
        <dbReference type="ARBA" id="ARBA00004123"/>
    </source>
</evidence>
<dbReference type="PANTHER" id="PTHR11370:SF5">
    <property type="entry name" value="DNA REPAIR PROTEIN XRCC1"/>
    <property type="match status" value="1"/>
</dbReference>
<dbReference type="FunFam" id="3.40.50.10190:FF:000008">
    <property type="entry name" value="X-ray repair cross complementing 1"/>
    <property type="match status" value="1"/>
</dbReference>
<dbReference type="InterPro" id="IPR002706">
    <property type="entry name" value="Xrcc1_N"/>
</dbReference>
<accession>A0A0A1WMY6</accession>
<name>A0A0A1WMY6_ZEUCU</name>
<dbReference type="InterPro" id="IPR045080">
    <property type="entry name" value="BRCT_XRCC1_rpt1"/>
</dbReference>
<evidence type="ECO:0000256" key="3">
    <source>
        <dbReference type="ARBA" id="ARBA00022763"/>
    </source>
</evidence>